<dbReference type="Gene3D" id="3.40.190.10">
    <property type="entry name" value="Periplasmic binding protein-like II"/>
    <property type="match status" value="4"/>
</dbReference>
<dbReference type="InterPro" id="IPR011006">
    <property type="entry name" value="CheY-like_superfamily"/>
</dbReference>
<dbReference type="CDD" id="cd00082">
    <property type="entry name" value="HisKA"/>
    <property type="match status" value="1"/>
</dbReference>
<feature type="transmembrane region" description="Helical" evidence="12">
    <location>
        <begin position="453"/>
        <end position="471"/>
    </location>
</feature>
<dbReference type="InterPro" id="IPR001789">
    <property type="entry name" value="Sig_transdc_resp-reg_receiver"/>
</dbReference>
<evidence type="ECO:0000256" key="1">
    <source>
        <dbReference type="ARBA" id="ARBA00000085"/>
    </source>
</evidence>
<keyword evidence="12" id="KW-0472">Membrane</keyword>
<feature type="modified residue" description="4-aspartylphosphate" evidence="10">
    <location>
        <position position="933"/>
    </location>
</feature>
<dbReference type="Gene3D" id="3.40.50.2300">
    <property type="match status" value="2"/>
</dbReference>
<dbReference type="CDD" id="cd16922">
    <property type="entry name" value="HATPase_EvgS-ArcB-TorS-like"/>
    <property type="match status" value="1"/>
</dbReference>
<evidence type="ECO:0000256" key="10">
    <source>
        <dbReference type="PROSITE-ProRule" id="PRU00169"/>
    </source>
</evidence>
<evidence type="ECO:0000313" key="16">
    <source>
        <dbReference type="Proteomes" id="UP000183952"/>
    </source>
</evidence>
<feature type="modified residue" description="4-aspartylphosphate" evidence="10">
    <location>
        <position position="795"/>
    </location>
</feature>
<dbReference type="Gene3D" id="3.30.565.10">
    <property type="entry name" value="Histidine kinase-like ATPase, C-terminal domain"/>
    <property type="match status" value="1"/>
</dbReference>
<feature type="coiled-coil region" evidence="11">
    <location>
        <begin position="478"/>
        <end position="541"/>
    </location>
</feature>
<evidence type="ECO:0000259" key="13">
    <source>
        <dbReference type="PROSITE" id="PS50109"/>
    </source>
</evidence>
<proteinExistence type="inferred from homology"/>
<dbReference type="Pfam" id="PF02518">
    <property type="entry name" value="HATPase_c"/>
    <property type="match status" value="1"/>
</dbReference>
<keyword evidence="6 15" id="KW-0418">Kinase</keyword>
<dbReference type="InterPro" id="IPR036890">
    <property type="entry name" value="HATPase_C_sf"/>
</dbReference>
<dbReference type="InterPro" id="IPR004358">
    <property type="entry name" value="Sig_transdc_His_kin-like_C"/>
</dbReference>
<gene>
    <name evidence="15" type="ORF">SAMN02745248_02762</name>
</gene>
<dbReference type="InterPro" id="IPR003661">
    <property type="entry name" value="HisK_dim/P_dom"/>
</dbReference>
<dbReference type="STRING" id="1121331.SAMN02745248_02762"/>
<dbReference type="CDD" id="cd17546">
    <property type="entry name" value="REC_hyHK_CKI1_RcsC-like"/>
    <property type="match status" value="2"/>
</dbReference>
<comment type="catalytic activity">
    <reaction evidence="1">
        <text>ATP + protein L-histidine = ADP + protein N-phospho-L-histidine.</text>
        <dbReference type="EC" id="2.7.13.3"/>
    </reaction>
</comment>
<evidence type="ECO:0000256" key="12">
    <source>
        <dbReference type="SAM" id="Phobius"/>
    </source>
</evidence>
<dbReference type="RefSeq" id="WP_072904622.1">
    <property type="nucleotide sequence ID" value="NZ_FRAD01000038.1"/>
</dbReference>
<evidence type="ECO:0000259" key="14">
    <source>
        <dbReference type="PROSITE" id="PS50110"/>
    </source>
</evidence>
<keyword evidence="16" id="KW-1185">Reference proteome</keyword>
<dbReference type="Proteomes" id="UP000183952">
    <property type="component" value="Unassembled WGS sequence"/>
</dbReference>
<dbReference type="InterPro" id="IPR003594">
    <property type="entry name" value="HATPase_dom"/>
</dbReference>
<keyword evidence="5 10" id="KW-0597">Phosphoprotein</keyword>
<keyword evidence="12" id="KW-1133">Transmembrane helix</keyword>
<evidence type="ECO:0000256" key="5">
    <source>
        <dbReference type="ARBA" id="ARBA00022553"/>
    </source>
</evidence>
<dbReference type="PROSITE" id="PS50109">
    <property type="entry name" value="HIS_KIN"/>
    <property type="match status" value="1"/>
</dbReference>
<dbReference type="PANTHER" id="PTHR43719">
    <property type="entry name" value="TWO-COMPONENT HISTIDINE KINASE"/>
    <property type="match status" value="1"/>
</dbReference>
<dbReference type="SMART" id="SM00448">
    <property type="entry name" value="REC"/>
    <property type="match status" value="2"/>
</dbReference>
<reference evidence="15 16" key="1">
    <citation type="submission" date="2016-11" db="EMBL/GenBank/DDBJ databases">
        <authorList>
            <person name="Jaros S."/>
            <person name="Januszkiewicz K."/>
            <person name="Wedrychowicz H."/>
        </authorList>
    </citation>
    <scope>NUCLEOTIDE SEQUENCE [LARGE SCALE GENOMIC DNA]</scope>
    <source>
        <strain evidence="15 16">DSM 3090</strain>
    </source>
</reference>
<name>A0A1M6T9X4_9CLOT</name>
<evidence type="ECO:0000313" key="15">
    <source>
        <dbReference type="EMBL" id="SHK53538.1"/>
    </source>
</evidence>
<dbReference type="PROSITE" id="PS50110">
    <property type="entry name" value="RESPONSE_REGULATORY"/>
    <property type="match status" value="2"/>
</dbReference>
<dbReference type="PANTHER" id="PTHR43719:SF28">
    <property type="entry name" value="PEROXIDE STRESS-ACTIVATED HISTIDINE KINASE MAK1-RELATED"/>
    <property type="match status" value="1"/>
</dbReference>
<keyword evidence="11" id="KW-0175">Coiled coil</keyword>
<sequence>MTQTQYLETIAQYARWDYEYVNTTWEKAVEMLEKGEIDLLTPITASSETKGKFDFPQATIGKLMSYLITTEECDIAYEDFKNFQGMKVGVVGKNSINEGLLAYCKKNKFTVDTVEYSSFQEVLKALDKGEVQSALISNNVKLKGYRIIGKFNSKHFYIATTKGNSNIIKKLDYAINEIKNNNPDFDNRLKFEYFGDGNANFKPVFTEREKMYIQQNPVIKVAYDAKWPPMEEQNEKTGEFSGAISEVYKKISQLSGIKFQFIPAKGYDDLLNICKNEDVRMISSLPYNFAMVKNFNCLMSEPFVMMPSVLMYSTQNSNTKTVAVARGYYSENNVKRNVGNDYTVKFYDNSEQCIEAVKNGIVQYAMVNMREADYYSSMSKFRNIKIRGIMGRMQFLSVGVMKDQDPRLFSIINKVLRSLDRETMEKIIRMKPDLSRNFSLSDFIYNNPVQSSIVLAVAMVAILMIVILLIVNKKRKQANELLCRAVEQAEQANKAKSEFLSKMSHEIRTPMNAIVGITYIAKNYTEKNSKMEQYINKIENSSKILLGIINDVLDMSAIENDKLRISNKPFNIQKLLSPISDIYYLQCKQKGIDFSMVASDIRHENLVGDELRVNQVIMNLLSNAYKFTEKGGKIRIVVSEKNCRDNNTFFSFTVEDTGIGMSEELLERVFKPFEQEGAETAMRHGGSGLGLSITKSLVELMRGAIDVKSKKGEGTSFTVDLPFKINEVEEKNAPMNLEDIRVLIVDDDDENREYTATILKRIGVRYSMAASGIEALELLKHRYEKNEKYNICFIDWKMPGIGGVEVTRSIREFIDKNTLIIIVSAYDLGEIEEEAREAGADMLIQKPLFQSTVFDLLVSLNSGGEKKLIVKDREYNFAGRRVLLAEDNELNTEIAVEILRMVNMEVHCAKNGKEAVEKFKQSAVGTYDAVLMDIQMPVMDGYEATRNIRKLDHGQAKSIPILAMTANAFTEDVSAALSAGMNGHIAKPIDTKVLYKTLEDVIK</sequence>
<dbReference type="EC" id="2.7.13.3" evidence="3"/>
<dbReference type="SUPFAM" id="SSF52172">
    <property type="entry name" value="CheY-like"/>
    <property type="match status" value="2"/>
</dbReference>
<evidence type="ECO:0000256" key="4">
    <source>
        <dbReference type="ARBA" id="ARBA00018672"/>
    </source>
</evidence>
<evidence type="ECO:0000256" key="8">
    <source>
        <dbReference type="ARBA" id="ARBA00024867"/>
    </source>
</evidence>
<dbReference type="Pfam" id="PF00512">
    <property type="entry name" value="HisKA"/>
    <property type="match status" value="1"/>
</dbReference>
<keyword evidence="12" id="KW-0812">Transmembrane</keyword>
<evidence type="ECO:0000256" key="6">
    <source>
        <dbReference type="ARBA" id="ARBA00022777"/>
    </source>
</evidence>
<dbReference type="CDD" id="cd01007">
    <property type="entry name" value="PBP2_BvgS_HisK_like"/>
    <property type="match status" value="1"/>
</dbReference>
<evidence type="ECO:0000256" key="3">
    <source>
        <dbReference type="ARBA" id="ARBA00012438"/>
    </source>
</evidence>
<keyword evidence="7" id="KW-0902">Two-component regulatory system</keyword>
<dbReference type="PRINTS" id="PR00344">
    <property type="entry name" value="BCTRLSENSOR"/>
</dbReference>
<dbReference type="Pfam" id="PF00497">
    <property type="entry name" value="SBP_bac_3"/>
    <property type="match status" value="2"/>
</dbReference>
<dbReference type="Pfam" id="PF00072">
    <property type="entry name" value="Response_reg"/>
    <property type="match status" value="2"/>
</dbReference>
<evidence type="ECO:0000256" key="2">
    <source>
        <dbReference type="ARBA" id="ARBA00006402"/>
    </source>
</evidence>
<dbReference type="InterPro" id="IPR036097">
    <property type="entry name" value="HisK_dim/P_sf"/>
</dbReference>
<dbReference type="SMART" id="SM00062">
    <property type="entry name" value="PBPb"/>
    <property type="match status" value="1"/>
</dbReference>
<organism evidence="15 16">
    <name type="scientific">Hathewaya proteolytica DSM 3090</name>
    <dbReference type="NCBI Taxonomy" id="1121331"/>
    <lineage>
        <taxon>Bacteria</taxon>
        <taxon>Bacillati</taxon>
        <taxon>Bacillota</taxon>
        <taxon>Clostridia</taxon>
        <taxon>Eubacteriales</taxon>
        <taxon>Clostridiaceae</taxon>
        <taxon>Hathewaya</taxon>
    </lineage>
</organism>
<dbReference type="InterPro" id="IPR001638">
    <property type="entry name" value="Solute-binding_3/MltF_N"/>
</dbReference>
<protein>
    <recommendedName>
        <fullName evidence="9">Circadian input-output histidine kinase CikA</fullName>
        <ecNumber evidence="3">2.7.13.3</ecNumber>
    </recommendedName>
    <alternativeName>
        <fullName evidence="4">Stage 0 sporulation protein A homolog</fullName>
    </alternativeName>
</protein>
<dbReference type="InterPro" id="IPR050956">
    <property type="entry name" value="2C_system_His_kinase"/>
</dbReference>
<dbReference type="AlphaFoldDB" id="A0A1M6T9X4"/>
<accession>A0A1M6T9X4</accession>
<evidence type="ECO:0000256" key="7">
    <source>
        <dbReference type="ARBA" id="ARBA00023012"/>
    </source>
</evidence>
<dbReference type="SUPFAM" id="SSF53850">
    <property type="entry name" value="Periplasmic binding protein-like II"/>
    <property type="match status" value="2"/>
</dbReference>
<dbReference type="SUPFAM" id="SSF55874">
    <property type="entry name" value="ATPase domain of HSP90 chaperone/DNA topoisomerase II/histidine kinase"/>
    <property type="match status" value="1"/>
</dbReference>
<feature type="domain" description="Histidine kinase" evidence="13">
    <location>
        <begin position="502"/>
        <end position="725"/>
    </location>
</feature>
<comment type="function">
    <text evidence="8">May play the central regulatory role in sporulation. It may be an element of the effector pathway responsible for the activation of sporulation genes in response to nutritional stress. Spo0A may act in concert with spo0H (a sigma factor) to control the expression of some genes that are critical to the sporulation process.</text>
</comment>
<dbReference type="SUPFAM" id="SSF47384">
    <property type="entry name" value="Homodimeric domain of signal transducing histidine kinase"/>
    <property type="match status" value="1"/>
</dbReference>
<evidence type="ECO:0000256" key="9">
    <source>
        <dbReference type="ARBA" id="ARBA00074306"/>
    </source>
</evidence>
<evidence type="ECO:0000256" key="11">
    <source>
        <dbReference type="SAM" id="Coils"/>
    </source>
</evidence>
<dbReference type="EMBL" id="FRAD01000038">
    <property type="protein sequence ID" value="SHK53538.1"/>
    <property type="molecule type" value="Genomic_DNA"/>
</dbReference>
<keyword evidence="6 15" id="KW-0808">Transferase</keyword>
<feature type="domain" description="Response regulatory" evidence="14">
    <location>
        <begin position="881"/>
        <end position="1002"/>
    </location>
</feature>
<feature type="domain" description="Response regulatory" evidence="14">
    <location>
        <begin position="741"/>
        <end position="861"/>
    </location>
</feature>
<dbReference type="FunFam" id="3.30.565.10:FF:000010">
    <property type="entry name" value="Sensor histidine kinase RcsC"/>
    <property type="match status" value="1"/>
</dbReference>
<dbReference type="Gene3D" id="1.10.287.130">
    <property type="match status" value="1"/>
</dbReference>
<dbReference type="InterPro" id="IPR005467">
    <property type="entry name" value="His_kinase_dom"/>
</dbReference>
<comment type="similarity">
    <text evidence="2">In the N-terminal section; belongs to the phytochrome family.</text>
</comment>
<dbReference type="SMART" id="SM00387">
    <property type="entry name" value="HATPase_c"/>
    <property type="match status" value="1"/>
</dbReference>
<dbReference type="SMART" id="SM00388">
    <property type="entry name" value="HisKA"/>
    <property type="match status" value="1"/>
</dbReference>
<dbReference type="GO" id="GO:0000155">
    <property type="term" value="F:phosphorelay sensor kinase activity"/>
    <property type="evidence" value="ECO:0007669"/>
    <property type="project" value="InterPro"/>
</dbReference>